<dbReference type="Proteomes" id="UP000502260">
    <property type="component" value="Chromosome"/>
</dbReference>
<feature type="transmembrane region" description="Helical" evidence="1">
    <location>
        <begin position="65"/>
        <end position="87"/>
    </location>
</feature>
<keyword evidence="1" id="KW-1133">Transmembrane helix</keyword>
<keyword evidence="1" id="KW-0472">Membrane</keyword>
<dbReference type="InterPro" id="IPR032820">
    <property type="entry name" value="ATPase_put"/>
</dbReference>
<protein>
    <recommendedName>
        <fullName evidence="4">ATP synthase protein I</fullName>
    </recommendedName>
</protein>
<gene>
    <name evidence="2" type="ORF">SKTS_22100</name>
</gene>
<keyword evidence="1" id="KW-0812">Transmembrane</keyword>
<feature type="transmembrane region" description="Helical" evidence="1">
    <location>
        <begin position="33"/>
        <end position="53"/>
    </location>
</feature>
<sequence>MENGERLRQNIEKQARRMVQAEKDRPTLLAQSVFLGTLALLFVLPVVGGAYLGHWIDSLLAGYSYRWTVSLLVTGVFVGGMNVYLYIRKN</sequence>
<evidence type="ECO:0000313" key="2">
    <source>
        <dbReference type="EMBL" id="BCB27324.1"/>
    </source>
</evidence>
<organism evidence="2 3">
    <name type="scientific">Sulfurimicrobium lacus</name>
    <dbReference type="NCBI Taxonomy" id="2715678"/>
    <lineage>
        <taxon>Bacteria</taxon>
        <taxon>Pseudomonadati</taxon>
        <taxon>Pseudomonadota</taxon>
        <taxon>Betaproteobacteria</taxon>
        <taxon>Nitrosomonadales</taxon>
        <taxon>Sulfuricellaceae</taxon>
        <taxon>Sulfurimicrobium</taxon>
    </lineage>
</organism>
<proteinExistence type="predicted"/>
<name>A0A6F8VCC9_9PROT</name>
<dbReference type="RefSeq" id="WP_009207789.1">
    <property type="nucleotide sequence ID" value="NZ_AP022853.1"/>
</dbReference>
<evidence type="ECO:0008006" key="4">
    <source>
        <dbReference type="Google" id="ProtNLM"/>
    </source>
</evidence>
<dbReference type="EMBL" id="AP022853">
    <property type="protein sequence ID" value="BCB27324.1"/>
    <property type="molecule type" value="Genomic_DNA"/>
</dbReference>
<dbReference type="AlphaFoldDB" id="A0A6F8VCC9"/>
<dbReference type="KEGG" id="slac:SKTS_22100"/>
<evidence type="ECO:0000313" key="3">
    <source>
        <dbReference type="Proteomes" id="UP000502260"/>
    </source>
</evidence>
<evidence type="ECO:0000256" key="1">
    <source>
        <dbReference type="SAM" id="Phobius"/>
    </source>
</evidence>
<accession>A0A6F8VCC9</accession>
<reference evidence="3" key="1">
    <citation type="submission" date="2020-03" db="EMBL/GenBank/DDBJ databases">
        <title>Complete genome sequence of sulfur-oxidizing bacterium skT11.</title>
        <authorList>
            <person name="Kanda M."/>
            <person name="Kojima H."/>
            <person name="Fukui M."/>
        </authorList>
    </citation>
    <scope>NUCLEOTIDE SEQUENCE [LARGE SCALE GENOMIC DNA]</scope>
    <source>
        <strain evidence="3">skT11</strain>
    </source>
</reference>
<keyword evidence="3" id="KW-1185">Reference proteome</keyword>
<dbReference type="Pfam" id="PF09527">
    <property type="entry name" value="ATPase_gene1"/>
    <property type="match status" value="1"/>
</dbReference>